<dbReference type="EMBL" id="HBII01041184">
    <property type="protein sequence ID" value="CAE0358328.1"/>
    <property type="molecule type" value="Transcribed_RNA"/>
</dbReference>
<reference evidence="1" key="1">
    <citation type="submission" date="2021-01" db="EMBL/GenBank/DDBJ databases">
        <authorList>
            <person name="Corre E."/>
            <person name="Pelletier E."/>
            <person name="Niang G."/>
            <person name="Scheremetjew M."/>
            <person name="Finn R."/>
            <person name="Kale V."/>
            <person name="Holt S."/>
            <person name="Cochrane G."/>
            <person name="Meng A."/>
            <person name="Brown T."/>
            <person name="Cohen L."/>
        </authorList>
    </citation>
    <scope>NUCLEOTIDE SEQUENCE</scope>
    <source>
        <strain evidence="1">FSP1.4</strain>
    </source>
</reference>
<dbReference type="AlphaFoldDB" id="A0A7S3JN64"/>
<protein>
    <submittedName>
        <fullName evidence="1">Uncharacterized protein</fullName>
    </submittedName>
</protein>
<sequence>MDNCVKLVSNNLNEEVKSSNHPDITTMERQKDSIVMDIVVDDGKDIRSELIEEKRPRNASIEILTEEHCQLIKRPSEKQLENMSFDVKEVQSVRTMKTI</sequence>
<proteinExistence type="predicted"/>
<evidence type="ECO:0000313" key="1">
    <source>
        <dbReference type="EMBL" id="CAE0358328.1"/>
    </source>
</evidence>
<organism evidence="1">
    <name type="scientific">Euplotes harpa</name>
    <dbReference type="NCBI Taxonomy" id="151035"/>
    <lineage>
        <taxon>Eukaryota</taxon>
        <taxon>Sar</taxon>
        <taxon>Alveolata</taxon>
        <taxon>Ciliophora</taxon>
        <taxon>Intramacronucleata</taxon>
        <taxon>Spirotrichea</taxon>
        <taxon>Hypotrichia</taxon>
        <taxon>Euplotida</taxon>
        <taxon>Euplotidae</taxon>
        <taxon>Euplotes</taxon>
    </lineage>
</organism>
<name>A0A7S3JN64_9SPIT</name>
<gene>
    <name evidence="1" type="ORF">EHAR0213_LOCUS17251</name>
</gene>
<accession>A0A7S3JN64</accession>